<dbReference type="InterPro" id="IPR010239">
    <property type="entry name" value="CHP02001"/>
</dbReference>
<name>A0A6I3XJT1_9BURK</name>
<protein>
    <recommendedName>
        <fullName evidence="3">DUF560 domain-containing protein</fullName>
    </recommendedName>
</protein>
<organism evidence="1 2">
    <name type="scientific">Pseudoduganella dura</name>
    <dbReference type="NCBI Taxonomy" id="321982"/>
    <lineage>
        <taxon>Bacteria</taxon>
        <taxon>Pseudomonadati</taxon>
        <taxon>Pseudomonadota</taxon>
        <taxon>Betaproteobacteria</taxon>
        <taxon>Burkholderiales</taxon>
        <taxon>Oxalobacteraceae</taxon>
        <taxon>Telluria group</taxon>
        <taxon>Pseudoduganella</taxon>
    </lineage>
</organism>
<dbReference type="Pfam" id="PF09694">
    <property type="entry name" value="Gcw_chp"/>
    <property type="match status" value="1"/>
</dbReference>
<proteinExistence type="predicted"/>
<keyword evidence="2" id="KW-1185">Reference proteome</keyword>
<dbReference type="Proteomes" id="UP000431684">
    <property type="component" value="Unassembled WGS sequence"/>
</dbReference>
<dbReference type="EMBL" id="WNWM01000002">
    <property type="protein sequence ID" value="MUI15786.1"/>
    <property type="molecule type" value="Genomic_DNA"/>
</dbReference>
<reference evidence="1 2" key="1">
    <citation type="submission" date="2019-11" db="EMBL/GenBank/DDBJ databases">
        <title>Draft Genome Sequences of Six Type Strains of the Genus Massilia.</title>
        <authorList>
            <person name="Miess H."/>
            <person name="Frediansyah A."/>
            <person name="Goeker M."/>
            <person name="Gross H."/>
        </authorList>
    </citation>
    <scope>NUCLEOTIDE SEQUENCE [LARGE SCALE GENOMIC DNA]</scope>
    <source>
        <strain evidence="1 2">DSM 17513</strain>
    </source>
</reference>
<accession>A0A6I3XJT1</accession>
<evidence type="ECO:0000313" key="2">
    <source>
        <dbReference type="Proteomes" id="UP000431684"/>
    </source>
</evidence>
<dbReference type="NCBIfam" id="TIGR02001">
    <property type="entry name" value="gcw_chp"/>
    <property type="match status" value="1"/>
</dbReference>
<comment type="caution">
    <text evidence="1">The sequence shown here is derived from an EMBL/GenBank/DDBJ whole genome shotgun (WGS) entry which is preliminary data.</text>
</comment>
<dbReference type="OrthoDB" id="9793561at2"/>
<dbReference type="AlphaFoldDB" id="A0A6I3XJT1"/>
<evidence type="ECO:0000313" key="1">
    <source>
        <dbReference type="EMBL" id="MUI15786.1"/>
    </source>
</evidence>
<gene>
    <name evidence="1" type="ORF">GJV26_25500</name>
</gene>
<sequence>MCHHRARHGCLRLFMHASHRLRTLIPRHCAAAFAAARASTRASAIGLPLACSLAFFFYPATAFAQWSGSITAASEYRYRGTDFSDGKPSLQAGVAYDAGSGWYAGGFGASTRLADRGGTQLLAYGGYARRLANGLAWDAGISTVQVTQDEYGSYQELYAGLSRGGANGGVSARMSWSPRYAGGEARTLYCELDASTALSGKVDAFFHAGTLRTLSGPRPPQRADLRAGVAARFGAFGLQVAYVRNNHRPAYRYAPAPSPHAVIVSVSQGF</sequence>
<evidence type="ECO:0008006" key="3">
    <source>
        <dbReference type="Google" id="ProtNLM"/>
    </source>
</evidence>